<sequence>MTAKMGELGAANPKGSGPPEEARAGFGSGWKSCPPPDLASIGAECLSAAEEAAEQVLNCVHPTLDSEEKRRDVVDYVQQLVQNRLNCEVVSYGSVPLKTYLPDGDIDLTVLKGPNAVESLAHDVLALLQDEERNENAEYQVKETQFIDAEVKLVKCFVRNYVIDISFNQLGGLSTLCFLEQVDRLVGRDHLFKRSIILIKTWCYYESRILGAHHGLISTYALEILVLYIFNHFHSSLTGPLSALYKFLDYYSQFDWENYGICLKGPVCKSSLPDIVVKTPEGGCNHLLLSEKFLENCLELFSVPSRGLEANSRAFKPKHLNIIDPLKENNNLGRSVHRGNFYRIRSAFKFGVHKLGQVLLRPRDEIADEICKFFTNTRSRHERQYKSSLRHLALDFGDETSSTESLSSQVEFFSDDDDMLLKSSASDFDNISISTGHIPNMDLRNEEIYRHSAGEVSPKMASEVCYSADDIFVSGYCLLGAKHVLATSNSSSNYSTSLSDNHIPNPHSKSSTENGSSEAQQSDLPFSTDSDKFGSISWSDNRDQLMEMKTTYRWCVDNSEAACLKGSVLEDMYLDFREMDNASIEGDSEAFNPLADLSGDYDGNIRSLLRGQFCHGFSLSSSAKSHHPPSPRIENRKPWDVVRQSMPLQVNCNSNNNISNNNNFAQMSSQMVSTGHTLYSGPHSRLSGNAFHFNGKQKARGTGTYFPHMNVVCMEKSSYGRGKNKAPGNENHFHRYGHANGGIYPAGETKSFENGGYEVFPANKRFYGRKKKSDVRSQDNYSVKGGNQDNGCLSAFCRIKFGSLGNLGEEMISRSAQLSGSTVNASLKPQGSSAVLIRQRWLMRGLMVNLTAVTSLTPVLAC</sequence>
<dbReference type="InterPro" id="IPR054708">
    <property type="entry name" value="MTPAP-like_central"/>
</dbReference>
<keyword evidence="5" id="KW-1185">Reference proteome</keyword>
<feature type="domain" description="PAP/OAS1 substrate-binding-related" evidence="3">
    <location>
        <begin position="186"/>
        <end position="377"/>
    </location>
</feature>
<proteinExistence type="predicted"/>
<dbReference type="AlphaFoldDB" id="A0A5A7P6C8"/>
<dbReference type="PANTHER" id="PTHR45979">
    <property type="entry name" value="PAP/OAS1 SUBSTRATE-BINDING DOMAIN SUPERFAMILY"/>
    <property type="match status" value="1"/>
</dbReference>
<dbReference type="EMBL" id="BKCP01002225">
    <property type="protein sequence ID" value="GER28124.1"/>
    <property type="molecule type" value="Genomic_DNA"/>
</dbReference>
<dbReference type="InterPro" id="IPR043519">
    <property type="entry name" value="NT_sf"/>
</dbReference>
<evidence type="ECO:0000259" key="2">
    <source>
        <dbReference type="Pfam" id="PF22600"/>
    </source>
</evidence>
<evidence type="ECO:0000313" key="5">
    <source>
        <dbReference type="Proteomes" id="UP000325081"/>
    </source>
</evidence>
<feature type="compositionally biased region" description="Polar residues" evidence="1">
    <location>
        <begin position="507"/>
        <end position="528"/>
    </location>
</feature>
<evidence type="ECO:0000256" key="1">
    <source>
        <dbReference type="SAM" id="MobiDB-lite"/>
    </source>
</evidence>
<protein>
    <submittedName>
        <fullName evidence="4">PAP/OAS1 substrate-binding domain superfamily</fullName>
    </submittedName>
</protein>
<dbReference type="SUPFAM" id="SSF81301">
    <property type="entry name" value="Nucleotidyltransferase"/>
    <property type="match status" value="1"/>
</dbReference>
<dbReference type="PANTHER" id="PTHR45979:SF28">
    <property type="entry name" value="POLY(A) RNA POLYMERASE CID14-LIKE"/>
    <property type="match status" value="1"/>
</dbReference>
<dbReference type="CDD" id="cd05402">
    <property type="entry name" value="NT_PAP_TUTase"/>
    <property type="match status" value="1"/>
</dbReference>
<dbReference type="Proteomes" id="UP000325081">
    <property type="component" value="Unassembled WGS sequence"/>
</dbReference>
<dbReference type="OrthoDB" id="273917at2759"/>
<dbReference type="Pfam" id="PF26180">
    <property type="entry name" value="PAP-OAS1"/>
    <property type="match status" value="1"/>
</dbReference>
<reference evidence="5" key="1">
    <citation type="journal article" date="2019" name="Curr. Biol.">
        <title>Genome Sequence of Striga asiatica Provides Insight into the Evolution of Plant Parasitism.</title>
        <authorList>
            <person name="Yoshida S."/>
            <person name="Kim S."/>
            <person name="Wafula E.K."/>
            <person name="Tanskanen J."/>
            <person name="Kim Y.M."/>
            <person name="Honaas L."/>
            <person name="Yang Z."/>
            <person name="Spallek T."/>
            <person name="Conn C.E."/>
            <person name="Ichihashi Y."/>
            <person name="Cheong K."/>
            <person name="Cui S."/>
            <person name="Der J.P."/>
            <person name="Gundlach H."/>
            <person name="Jiao Y."/>
            <person name="Hori C."/>
            <person name="Ishida J.K."/>
            <person name="Kasahara H."/>
            <person name="Kiba T."/>
            <person name="Kim M.S."/>
            <person name="Koo N."/>
            <person name="Laohavisit A."/>
            <person name="Lee Y.H."/>
            <person name="Lumba S."/>
            <person name="McCourt P."/>
            <person name="Mortimer J.C."/>
            <person name="Mutuku J.M."/>
            <person name="Nomura T."/>
            <person name="Sasaki-Sekimoto Y."/>
            <person name="Seto Y."/>
            <person name="Wang Y."/>
            <person name="Wakatake T."/>
            <person name="Sakakibara H."/>
            <person name="Demura T."/>
            <person name="Yamaguchi S."/>
            <person name="Yoneyama K."/>
            <person name="Manabe R.I."/>
            <person name="Nelson D.C."/>
            <person name="Schulman A.H."/>
            <person name="Timko M.P."/>
            <person name="dePamphilis C.W."/>
            <person name="Choi D."/>
            <person name="Shirasu K."/>
        </authorList>
    </citation>
    <scope>NUCLEOTIDE SEQUENCE [LARGE SCALE GENOMIC DNA]</scope>
    <source>
        <strain evidence="5">cv. UVA1</strain>
    </source>
</reference>
<dbReference type="InterPro" id="IPR058921">
    <property type="entry name" value="PAP/OAS1-rel"/>
</dbReference>
<comment type="caution">
    <text evidence="4">The sequence shown here is derived from an EMBL/GenBank/DDBJ whole genome shotgun (WGS) entry which is preliminary data.</text>
</comment>
<dbReference type="SUPFAM" id="SSF81631">
    <property type="entry name" value="PAP/OAS1 substrate-binding domain"/>
    <property type="match status" value="1"/>
</dbReference>
<gene>
    <name evidence="4" type="ORF">STAS_03896</name>
</gene>
<dbReference type="InterPro" id="IPR058920">
    <property type="entry name" value="PAP-OAS1-bd-rel"/>
</dbReference>
<feature type="region of interest" description="Disordered" evidence="1">
    <location>
        <begin position="495"/>
        <end position="531"/>
    </location>
</feature>
<evidence type="ECO:0000313" key="4">
    <source>
        <dbReference type="EMBL" id="GER28124.1"/>
    </source>
</evidence>
<evidence type="ECO:0000259" key="3">
    <source>
        <dbReference type="Pfam" id="PF26180"/>
    </source>
</evidence>
<dbReference type="Gene3D" id="1.10.1410.10">
    <property type="match status" value="1"/>
</dbReference>
<dbReference type="Pfam" id="PF22600">
    <property type="entry name" value="MTPAP-like_central"/>
    <property type="match status" value="1"/>
</dbReference>
<accession>A0A5A7P6C8</accession>
<feature type="region of interest" description="Disordered" evidence="1">
    <location>
        <begin position="1"/>
        <end position="29"/>
    </location>
</feature>
<feature type="domain" description="Poly(A) RNA polymerase mitochondrial-like central palm" evidence="2">
    <location>
        <begin position="54"/>
        <end position="174"/>
    </location>
</feature>
<dbReference type="Gene3D" id="3.30.460.10">
    <property type="entry name" value="Beta Polymerase, domain 2"/>
    <property type="match status" value="1"/>
</dbReference>
<organism evidence="4 5">
    <name type="scientific">Striga asiatica</name>
    <name type="common">Asiatic witchweed</name>
    <name type="synonym">Buchnera asiatica</name>
    <dbReference type="NCBI Taxonomy" id="4170"/>
    <lineage>
        <taxon>Eukaryota</taxon>
        <taxon>Viridiplantae</taxon>
        <taxon>Streptophyta</taxon>
        <taxon>Embryophyta</taxon>
        <taxon>Tracheophyta</taxon>
        <taxon>Spermatophyta</taxon>
        <taxon>Magnoliopsida</taxon>
        <taxon>eudicotyledons</taxon>
        <taxon>Gunneridae</taxon>
        <taxon>Pentapetalae</taxon>
        <taxon>asterids</taxon>
        <taxon>lamiids</taxon>
        <taxon>Lamiales</taxon>
        <taxon>Orobanchaceae</taxon>
        <taxon>Buchnereae</taxon>
        <taxon>Striga</taxon>
    </lineage>
</organism>
<name>A0A5A7P6C8_STRAF</name>